<gene>
    <name evidence="9" type="ORF">F8388_023517</name>
</gene>
<evidence type="ECO:0000256" key="5">
    <source>
        <dbReference type="ARBA" id="ARBA00023163"/>
    </source>
</evidence>
<accession>A0A7J6GLN4</accession>
<evidence type="ECO:0000256" key="1">
    <source>
        <dbReference type="ARBA" id="ARBA00004123"/>
    </source>
</evidence>
<evidence type="ECO:0000259" key="8">
    <source>
        <dbReference type="PROSITE" id="PS51294"/>
    </source>
</evidence>
<proteinExistence type="predicted"/>
<dbReference type="CDD" id="cd00167">
    <property type="entry name" value="SANT"/>
    <property type="match status" value="1"/>
</dbReference>
<dbReference type="AlphaFoldDB" id="A0A7J6GLN4"/>
<keyword evidence="3" id="KW-0805">Transcription regulation</keyword>
<comment type="subcellular location">
    <subcellularLocation>
        <location evidence="1">Nucleus</location>
    </subcellularLocation>
</comment>
<dbReference type="InterPro" id="IPR017930">
    <property type="entry name" value="Myb_dom"/>
</dbReference>
<evidence type="ECO:0000313" key="9">
    <source>
        <dbReference type="EMBL" id="KAF4383825.1"/>
    </source>
</evidence>
<dbReference type="PANTHER" id="PTHR47997">
    <property type="entry name" value="MYB DOMAIN PROTEIN 55"/>
    <property type="match status" value="1"/>
</dbReference>
<dbReference type="GO" id="GO:0005634">
    <property type="term" value="C:nucleus"/>
    <property type="evidence" value="ECO:0007669"/>
    <property type="project" value="UniProtKB-SubCell"/>
</dbReference>
<dbReference type="InterPro" id="IPR009057">
    <property type="entry name" value="Homeodomain-like_sf"/>
</dbReference>
<feature type="domain" description="Myb-like" evidence="7">
    <location>
        <begin position="12"/>
        <end position="64"/>
    </location>
</feature>
<dbReference type="FunFam" id="1.10.10.60:FF:000185">
    <property type="entry name" value="MYB transcription factor"/>
    <property type="match status" value="1"/>
</dbReference>
<protein>
    <submittedName>
        <fullName evidence="9">Uncharacterized protein</fullName>
    </submittedName>
</protein>
<dbReference type="PROSITE" id="PS51294">
    <property type="entry name" value="HTH_MYB"/>
    <property type="match status" value="1"/>
</dbReference>
<dbReference type="GO" id="GO:0003677">
    <property type="term" value="F:DNA binding"/>
    <property type="evidence" value="ECO:0007669"/>
    <property type="project" value="UniProtKB-KW"/>
</dbReference>
<evidence type="ECO:0000256" key="4">
    <source>
        <dbReference type="ARBA" id="ARBA00023125"/>
    </source>
</evidence>
<organism evidence="9 10">
    <name type="scientific">Cannabis sativa</name>
    <name type="common">Hemp</name>
    <name type="synonym">Marijuana</name>
    <dbReference type="NCBI Taxonomy" id="3483"/>
    <lineage>
        <taxon>Eukaryota</taxon>
        <taxon>Viridiplantae</taxon>
        <taxon>Streptophyta</taxon>
        <taxon>Embryophyta</taxon>
        <taxon>Tracheophyta</taxon>
        <taxon>Spermatophyta</taxon>
        <taxon>Magnoliopsida</taxon>
        <taxon>eudicotyledons</taxon>
        <taxon>Gunneridae</taxon>
        <taxon>Pentapetalae</taxon>
        <taxon>rosids</taxon>
        <taxon>fabids</taxon>
        <taxon>Rosales</taxon>
        <taxon>Cannabaceae</taxon>
        <taxon>Cannabis</taxon>
    </lineage>
</organism>
<evidence type="ECO:0000256" key="6">
    <source>
        <dbReference type="ARBA" id="ARBA00023242"/>
    </source>
</evidence>
<name>A0A7J6GLN4_CANSA</name>
<dbReference type="Proteomes" id="UP000525078">
    <property type="component" value="Unassembled WGS sequence"/>
</dbReference>
<reference evidence="9 10" key="1">
    <citation type="journal article" date="2020" name="bioRxiv">
        <title>Sequence and annotation of 42 cannabis genomes reveals extensive copy number variation in cannabinoid synthesis and pathogen resistance genes.</title>
        <authorList>
            <person name="Mckernan K.J."/>
            <person name="Helbert Y."/>
            <person name="Kane L.T."/>
            <person name="Ebling H."/>
            <person name="Zhang L."/>
            <person name="Liu B."/>
            <person name="Eaton Z."/>
            <person name="Mclaughlin S."/>
            <person name="Kingan S."/>
            <person name="Baybayan P."/>
            <person name="Concepcion G."/>
            <person name="Jordan M."/>
            <person name="Riva A."/>
            <person name="Barbazuk W."/>
            <person name="Harkins T."/>
        </authorList>
    </citation>
    <scope>NUCLEOTIDE SEQUENCE [LARGE SCALE GENOMIC DNA]</scope>
    <source>
        <strain evidence="10">cv. Jamaican Lion 4</strain>
        <tissue evidence="9">Leaf</tissue>
    </source>
</reference>
<evidence type="ECO:0000256" key="2">
    <source>
        <dbReference type="ARBA" id="ARBA00022737"/>
    </source>
</evidence>
<feature type="non-terminal residue" evidence="9">
    <location>
        <position position="1"/>
    </location>
</feature>
<keyword evidence="4" id="KW-0238">DNA-binding</keyword>
<dbReference type="SMART" id="SM00717">
    <property type="entry name" value="SANT"/>
    <property type="match status" value="1"/>
</dbReference>
<dbReference type="PANTHER" id="PTHR47997:SF31">
    <property type="entry name" value="MYB TRANSCRIPTION FACTOR"/>
    <property type="match status" value="1"/>
</dbReference>
<evidence type="ECO:0000313" key="10">
    <source>
        <dbReference type="Proteomes" id="UP000525078"/>
    </source>
</evidence>
<feature type="domain" description="HTH myb-type" evidence="8">
    <location>
        <begin position="12"/>
        <end position="68"/>
    </location>
</feature>
<keyword evidence="2" id="KW-0677">Repeat</keyword>
<keyword evidence="6" id="KW-0539">Nucleus</keyword>
<dbReference type="SUPFAM" id="SSF46689">
    <property type="entry name" value="Homeodomain-like"/>
    <property type="match status" value="1"/>
</dbReference>
<dbReference type="EMBL" id="JAATIP010000051">
    <property type="protein sequence ID" value="KAF4383825.1"/>
    <property type="molecule type" value="Genomic_DNA"/>
</dbReference>
<dbReference type="PROSITE" id="PS50090">
    <property type="entry name" value="MYB_LIKE"/>
    <property type="match status" value="1"/>
</dbReference>
<keyword evidence="5" id="KW-0804">Transcription</keyword>
<dbReference type="InterPro" id="IPR051953">
    <property type="entry name" value="Plant_SW-associated_TFs"/>
</dbReference>
<dbReference type="Gene3D" id="1.10.10.60">
    <property type="entry name" value="Homeodomain-like"/>
    <property type="match status" value="1"/>
</dbReference>
<evidence type="ECO:0000259" key="7">
    <source>
        <dbReference type="PROSITE" id="PS50090"/>
    </source>
</evidence>
<dbReference type="Pfam" id="PF00249">
    <property type="entry name" value="Myb_DNA-binding"/>
    <property type="match status" value="1"/>
</dbReference>
<comment type="caution">
    <text evidence="9">The sequence shown here is derived from an EMBL/GenBank/DDBJ whole genome shotgun (WGS) entry which is preliminary data.</text>
</comment>
<dbReference type="InterPro" id="IPR001005">
    <property type="entry name" value="SANT/Myb"/>
</dbReference>
<sequence>YYYMGHHSCCNQQKVKRGLWSPEEDEKLIRYITTHGYGCWSEVPEKAGLQRCGKSCRLRWINYLRPDIRRGRFTPEEEKLIISLHGVVGNSSTTKPNTAAQDQAQIFSTSSCGPLFMFDTTSSGMEDTTTTTTATTTRPELIFQDINLTVGNNLNSSSSSTETTSWNLNQHQVQALPPYNNINNNANNLLLPTSFSSAMNVSCYLPPLIENMEHMVDEEGEMALNEWVESQQVQCPNFLFWENVVVEGSLNNNGAHDINNNTNGLNLGATHTNTMSSFPSSL</sequence>
<evidence type="ECO:0000256" key="3">
    <source>
        <dbReference type="ARBA" id="ARBA00023015"/>
    </source>
</evidence>